<keyword evidence="1" id="KW-0812">Transmembrane</keyword>
<dbReference type="EMBL" id="CP147407">
    <property type="protein sequence ID" value="WXB98574.1"/>
    <property type="molecule type" value="Genomic_DNA"/>
</dbReference>
<feature type="transmembrane region" description="Helical" evidence="1">
    <location>
        <begin position="39"/>
        <end position="56"/>
    </location>
</feature>
<feature type="transmembrane region" description="Helical" evidence="1">
    <location>
        <begin position="7"/>
        <end position="27"/>
    </location>
</feature>
<protein>
    <recommendedName>
        <fullName evidence="4">DUF3953 domain-containing protein</fullName>
    </recommendedName>
</protein>
<proteinExistence type="predicted"/>
<evidence type="ECO:0000313" key="2">
    <source>
        <dbReference type="EMBL" id="WXB98574.1"/>
    </source>
</evidence>
<evidence type="ECO:0000256" key="1">
    <source>
        <dbReference type="SAM" id="Phobius"/>
    </source>
</evidence>
<evidence type="ECO:0000313" key="3">
    <source>
        <dbReference type="Proteomes" id="UP001377337"/>
    </source>
</evidence>
<reference evidence="2 3" key="1">
    <citation type="submission" date="2024-02" db="EMBL/GenBank/DDBJ databases">
        <title>Seven novel Bacillus-like species.</title>
        <authorList>
            <person name="Liu G."/>
        </authorList>
    </citation>
    <scope>NUCLEOTIDE SEQUENCE [LARGE SCALE GENOMIC DNA]</scope>
    <source>
        <strain evidence="2 3">FJAT-52054</strain>
    </source>
</reference>
<feature type="transmembrane region" description="Helical" evidence="1">
    <location>
        <begin position="63"/>
        <end position="82"/>
    </location>
</feature>
<dbReference type="RefSeq" id="WP_338781683.1">
    <property type="nucleotide sequence ID" value="NZ_CP147407.1"/>
</dbReference>
<accession>A0ABZ2NL70</accession>
<name>A0ABZ2NL70_9BACI</name>
<organism evidence="2 3">
    <name type="scientific">Metabacillus sediminis</name>
    <dbReference type="NCBI Taxonomy" id="3117746"/>
    <lineage>
        <taxon>Bacteria</taxon>
        <taxon>Bacillati</taxon>
        <taxon>Bacillota</taxon>
        <taxon>Bacilli</taxon>
        <taxon>Bacillales</taxon>
        <taxon>Bacillaceae</taxon>
        <taxon>Metabacillus</taxon>
    </lineage>
</organism>
<gene>
    <name evidence="2" type="ORF">WCV65_08890</name>
</gene>
<evidence type="ECO:0008006" key="4">
    <source>
        <dbReference type="Google" id="ProtNLM"/>
    </source>
</evidence>
<sequence>MKRWMVLFLLNGLIYSMLILSVIQIGHFPQKPFTVLSEWVGAFLIIAAAGSLLRWFNPREKQLFWIMFLIMFTVIGIVLFFLF</sequence>
<keyword evidence="3" id="KW-1185">Reference proteome</keyword>
<dbReference type="Proteomes" id="UP001377337">
    <property type="component" value="Chromosome"/>
</dbReference>
<keyword evidence="1" id="KW-1133">Transmembrane helix</keyword>
<keyword evidence="1" id="KW-0472">Membrane</keyword>